<keyword evidence="2" id="KW-1185">Reference proteome</keyword>
<dbReference type="Proteomes" id="UP000828048">
    <property type="component" value="Chromosome 12"/>
</dbReference>
<evidence type="ECO:0000313" key="1">
    <source>
        <dbReference type="EMBL" id="KAH7863537.1"/>
    </source>
</evidence>
<sequence>MGLSISDFAWSACLGVLAYSSSIFRVSLSYGASECDQCEIVQGFLGLWLLLSDLGLLGIYKYYKKGEPPNSLITLRSASKSYLKMVENSDLDSPDGFTKLMDRVEATFIKHFANSNRKKGMNILRPKVKIERHMVSCLAARWLS</sequence>
<reference evidence="1 2" key="1">
    <citation type="journal article" date="2021" name="Hortic Res">
        <title>High-quality reference genome and annotation aids understanding of berry development for evergreen blueberry (Vaccinium darrowii).</title>
        <authorList>
            <person name="Yu J."/>
            <person name="Hulse-Kemp A.M."/>
            <person name="Babiker E."/>
            <person name="Staton M."/>
        </authorList>
    </citation>
    <scope>NUCLEOTIDE SEQUENCE [LARGE SCALE GENOMIC DNA]</scope>
    <source>
        <strain evidence="2">cv. NJ 8807/NJ 8810</strain>
        <tissue evidence="1">Young leaf</tissue>
    </source>
</reference>
<comment type="caution">
    <text evidence="1">The sequence shown here is derived from an EMBL/GenBank/DDBJ whole genome shotgun (WGS) entry which is preliminary data.</text>
</comment>
<protein>
    <submittedName>
        <fullName evidence="1">Uncharacterized protein</fullName>
    </submittedName>
</protein>
<dbReference type="EMBL" id="CM037162">
    <property type="protein sequence ID" value="KAH7863537.1"/>
    <property type="molecule type" value="Genomic_DNA"/>
</dbReference>
<organism evidence="1 2">
    <name type="scientific">Vaccinium darrowii</name>
    <dbReference type="NCBI Taxonomy" id="229202"/>
    <lineage>
        <taxon>Eukaryota</taxon>
        <taxon>Viridiplantae</taxon>
        <taxon>Streptophyta</taxon>
        <taxon>Embryophyta</taxon>
        <taxon>Tracheophyta</taxon>
        <taxon>Spermatophyta</taxon>
        <taxon>Magnoliopsida</taxon>
        <taxon>eudicotyledons</taxon>
        <taxon>Gunneridae</taxon>
        <taxon>Pentapetalae</taxon>
        <taxon>asterids</taxon>
        <taxon>Ericales</taxon>
        <taxon>Ericaceae</taxon>
        <taxon>Vaccinioideae</taxon>
        <taxon>Vaccinieae</taxon>
        <taxon>Vaccinium</taxon>
    </lineage>
</organism>
<accession>A0ACB7ZDM3</accession>
<evidence type="ECO:0000313" key="2">
    <source>
        <dbReference type="Proteomes" id="UP000828048"/>
    </source>
</evidence>
<proteinExistence type="predicted"/>
<gene>
    <name evidence="1" type="ORF">Vadar_018808</name>
</gene>
<name>A0ACB7ZDM3_9ERIC</name>